<dbReference type="AlphaFoldDB" id="A0A3V4A6C9"/>
<dbReference type="InterPro" id="IPR025139">
    <property type="entry name" value="DUF4062"/>
</dbReference>
<accession>A0A3V4A6C9</accession>
<evidence type="ECO:0000313" key="8">
    <source>
        <dbReference type="EMBL" id="HAE4195280.1"/>
    </source>
</evidence>
<dbReference type="EMBL" id="AAIWMW010000009">
    <property type="protein sequence ID" value="ECI8475653.1"/>
    <property type="molecule type" value="Genomic_DNA"/>
</dbReference>
<protein>
    <submittedName>
        <fullName evidence="3">DUF4062 domain-containing protein</fullName>
    </submittedName>
</protein>
<comment type="caution">
    <text evidence="3">The sequence shown here is derived from an EMBL/GenBank/DDBJ whole genome shotgun (WGS) entry which is preliminary data.</text>
</comment>
<reference evidence="8" key="2">
    <citation type="submission" date="2018-07" db="EMBL/GenBank/DDBJ databases">
        <authorList>
            <consortium name="NCBI Pathogen Detection Project"/>
        </authorList>
    </citation>
    <scope>NUCLEOTIDE SEQUENCE</scope>
    <source>
        <strain evidence="8">NCTR-SF87</strain>
    </source>
</reference>
<dbReference type="EMBL" id="DAARWE010000018">
    <property type="protein sequence ID" value="HAE4195280.1"/>
    <property type="molecule type" value="Genomic_DNA"/>
</dbReference>
<dbReference type="EMBL" id="AAGJWK010000010">
    <property type="protein sequence ID" value="EBO8653378.1"/>
    <property type="molecule type" value="Genomic_DNA"/>
</dbReference>
<dbReference type="EMBL" id="AAGHPM010000010">
    <property type="protein sequence ID" value="EBO1558956.1"/>
    <property type="molecule type" value="Genomic_DNA"/>
</dbReference>
<feature type="coiled-coil region" evidence="1">
    <location>
        <begin position="182"/>
        <end position="209"/>
    </location>
</feature>
<evidence type="ECO:0000313" key="3">
    <source>
        <dbReference type="EMBL" id="EBO1558956.1"/>
    </source>
</evidence>
<evidence type="ECO:0000313" key="7">
    <source>
        <dbReference type="EMBL" id="EDH4943202.1"/>
    </source>
</evidence>
<gene>
    <name evidence="6" type="ORF">CA685_19115</name>
    <name evidence="7" type="ORF">CBK62_21150</name>
    <name evidence="3" type="ORF">D8I59_10755</name>
    <name evidence="4" type="ORF">EYJ87_19900</name>
    <name evidence="5" type="ORF">FGK44_20580</name>
    <name evidence="8" type="ORF">GNC67_003859</name>
</gene>
<keyword evidence="1" id="KW-0175">Coiled coil</keyword>
<evidence type="ECO:0000259" key="2">
    <source>
        <dbReference type="Pfam" id="PF13271"/>
    </source>
</evidence>
<evidence type="ECO:0000256" key="1">
    <source>
        <dbReference type="SAM" id="Coils"/>
    </source>
</evidence>
<evidence type="ECO:0000313" key="4">
    <source>
        <dbReference type="EMBL" id="EBO8653378.1"/>
    </source>
</evidence>
<dbReference type="EMBL" id="AAMHUT010000007">
    <property type="protein sequence ID" value="EDH4943202.1"/>
    <property type="molecule type" value="Genomic_DNA"/>
</dbReference>
<reference evidence="8" key="1">
    <citation type="journal article" date="2018" name="Genome Biol.">
        <title>SKESA: strategic k-mer extension for scrupulous assemblies.</title>
        <authorList>
            <person name="Souvorov A."/>
            <person name="Agarwala R."/>
            <person name="Lipman D.J."/>
        </authorList>
    </citation>
    <scope>NUCLEOTIDE SEQUENCE</scope>
    <source>
        <strain evidence="8">NCTR-SF87</strain>
    </source>
</reference>
<evidence type="ECO:0000313" key="6">
    <source>
        <dbReference type="EMBL" id="EDH0271756.1"/>
    </source>
</evidence>
<name>A0A3V4A6C9_SALNE</name>
<evidence type="ECO:0000313" key="5">
    <source>
        <dbReference type="EMBL" id="ECI8475653.1"/>
    </source>
</evidence>
<proteinExistence type="predicted"/>
<accession>A0A3V8SQJ2</accession>
<dbReference type="EMBL" id="AAMGCT010000007">
    <property type="protein sequence ID" value="EDH0271756.1"/>
    <property type="molecule type" value="Genomic_DNA"/>
</dbReference>
<dbReference type="Proteomes" id="UP000839730">
    <property type="component" value="Unassembled WGS sequence"/>
</dbReference>
<organism evidence="3">
    <name type="scientific">Salmonella newport</name>
    <dbReference type="NCBI Taxonomy" id="108619"/>
    <lineage>
        <taxon>Bacteria</taxon>
        <taxon>Pseudomonadati</taxon>
        <taxon>Pseudomonadota</taxon>
        <taxon>Gammaproteobacteria</taxon>
        <taxon>Enterobacterales</taxon>
        <taxon>Enterobacteriaceae</taxon>
        <taxon>Salmonella</taxon>
    </lineage>
</organism>
<reference evidence="3" key="4">
    <citation type="submission" date="2019-06" db="EMBL/GenBank/DDBJ databases">
        <authorList>
            <consortium name="GenomeTrakr network: Whole genome sequencing for foodborne pathogen traceback"/>
        </authorList>
    </citation>
    <scope>NUCLEOTIDE SEQUENCE</scope>
    <source>
        <strain evidence="3">FSIS11814480</strain>
        <strain evidence="4">FSIS11917615</strain>
        <strain evidence="5">FSIS31901987</strain>
    </source>
</reference>
<feature type="domain" description="DUF4062" evidence="2">
    <location>
        <begin position="18"/>
        <end position="99"/>
    </location>
</feature>
<sequence>MYFIFYTSEGVMENKKYQVFVSSTYVDLIDARKKIIETVLSLYHFPVGMEMFSADDSEQWDIIKETIDASDYYVIIIGHKYGSVSKDGISYTEMEYNYAKSLNIPVLAFIRGRDVLTKPHERESDPQKEKQLNAFIEKAKANKMCDFWETIDELATKVAIALPKVMRRNPRTGWVRGDQVASKEITAELAELSNENRKLREKIREYESQLHSDAPQLELSMIDNDLTLTVDAESTYQEYLPQLCKEAVPLELKDTITTDEIESYNSSLPTDKEVDLYNKKMRLHCNYKNNAITVSPVLRNNGRTFASNVYVEIDFPEFLIVLKGSNEDFFIKEPKLKIPESPISKHKKRLSALMSLENFRMGIFDETSIAIAKPHFEVPAIINRIADLGTVNQDVWVMKEDHKITLRAKKVLQSLTVEYEEIVIIPLTIGTGVINFKIICEQLKEPVVFSRQVTVTAS</sequence>
<dbReference type="Pfam" id="PF13271">
    <property type="entry name" value="DUF4062"/>
    <property type="match status" value="1"/>
</dbReference>
<reference evidence="6" key="3">
    <citation type="submission" date="2018-07" db="EMBL/GenBank/DDBJ databases">
        <authorList>
            <consortium name="PulseNet: The National Subtyping Network for Foodborne Disease Surveillance"/>
            <person name="Tarr C.L."/>
            <person name="Trees E."/>
            <person name="Katz L.S."/>
            <person name="Carleton-Romer H.A."/>
            <person name="Stroika S."/>
            <person name="Kucerova Z."/>
            <person name="Roache K.F."/>
            <person name="Sabol A.L."/>
            <person name="Besser J."/>
            <person name="Gerner-Smidt P."/>
        </authorList>
    </citation>
    <scope>NUCLEOTIDE SEQUENCE [LARGE SCALE GENOMIC DNA]</scope>
    <source>
        <strain evidence="6">PNUSAS011299</strain>
        <strain evidence="7">PNUSAS013567</strain>
    </source>
</reference>